<accession>A0A4C1X4K1</accession>
<protein>
    <submittedName>
        <fullName evidence="2">Uncharacterized protein</fullName>
    </submittedName>
</protein>
<dbReference type="EMBL" id="BGZK01000726">
    <property type="protein sequence ID" value="GBP58060.1"/>
    <property type="molecule type" value="Genomic_DNA"/>
</dbReference>
<reference evidence="2 3" key="1">
    <citation type="journal article" date="2019" name="Commun. Biol.">
        <title>The bagworm genome reveals a unique fibroin gene that provides high tensile strength.</title>
        <authorList>
            <person name="Kono N."/>
            <person name="Nakamura H."/>
            <person name="Ohtoshi R."/>
            <person name="Tomita M."/>
            <person name="Numata K."/>
            <person name="Arakawa K."/>
        </authorList>
    </citation>
    <scope>NUCLEOTIDE SEQUENCE [LARGE SCALE GENOMIC DNA]</scope>
</reference>
<comment type="caution">
    <text evidence="2">The sequence shown here is derived from an EMBL/GenBank/DDBJ whole genome shotgun (WGS) entry which is preliminary data.</text>
</comment>
<evidence type="ECO:0000313" key="3">
    <source>
        <dbReference type="Proteomes" id="UP000299102"/>
    </source>
</evidence>
<dbReference type="AlphaFoldDB" id="A0A4C1X4K1"/>
<feature type="region of interest" description="Disordered" evidence="1">
    <location>
        <begin position="153"/>
        <end position="172"/>
    </location>
</feature>
<feature type="region of interest" description="Disordered" evidence="1">
    <location>
        <begin position="89"/>
        <end position="115"/>
    </location>
</feature>
<evidence type="ECO:0000313" key="2">
    <source>
        <dbReference type="EMBL" id="GBP58060.1"/>
    </source>
</evidence>
<dbReference type="Proteomes" id="UP000299102">
    <property type="component" value="Unassembled WGS sequence"/>
</dbReference>
<gene>
    <name evidence="2" type="ORF">EVAR_39776_1</name>
</gene>
<organism evidence="2 3">
    <name type="scientific">Eumeta variegata</name>
    <name type="common">Bagworm moth</name>
    <name type="synonym">Eumeta japonica</name>
    <dbReference type="NCBI Taxonomy" id="151549"/>
    <lineage>
        <taxon>Eukaryota</taxon>
        <taxon>Metazoa</taxon>
        <taxon>Ecdysozoa</taxon>
        <taxon>Arthropoda</taxon>
        <taxon>Hexapoda</taxon>
        <taxon>Insecta</taxon>
        <taxon>Pterygota</taxon>
        <taxon>Neoptera</taxon>
        <taxon>Endopterygota</taxon>
        <taxon>Lepidoptera</taxon>
        <taxon>Glossata</taxon>
        <taxon>Ditrysia</taxon>
        <taxon>Tineoidea</taxon>
        <taxon>Psychidae</taxon>
        <taxon>Oiketicinae</taxon>
        <taxon>Eumeta</taxon>
    </lineage>
</organism>
<sequence>MNTTISTFQLVTYSVVVHRTGVGRVCAAAGDACAGDDAGTGARCLINNSVVFCRVPLAPRPVRRGVLRGPGDTREPSRYSTRRPTYYNWSAASRGPHADDAQNHGTSSGGGAVRAAARSCRSMRRALAADADGRLERGQHVFGTSGVRTRTRLDSISSLSSPSSVSRPSQSF</sequence>
<name>A0A4C1X4K1_EUMVA</name>
<proteinExistence type="predicted"/>
<evidence type="ECO:0000256" key="1">
    <source>
        <dbReference type="SAM" id="MobiDB-lite"/>
    </source>
</evidence>
<keyword evidence="3" id="KW-1185">Reference proteome</keyword>
<feature type="compositionally biased region" description="Low complexity" evidence="1">
    <location>
        <begin position="155"/>
        <end position="172"/>
    </location>
</feature>